<dbReference type="STRING" id="1206466.K0KJL5"/>
<feature type="domain" description="Hydantoinase A/oxoprolinase" evidence="1">
    <location>
        <begin position="207"/>
        <end position="473"/>
    </location>
</feature>
<comment type="caution">
    <text evidence="5">The sequence shown here is derived from an EMBL/GenBank/DDBJ whole genome shotgun (WGS) entry which is preliminary data.</text>
</comment>
<dbReference type="InterPro" id="IPR010318">
    <property type="entry name" value="S-Me-THD_N"/>
</dbReference>
<dbReference type="InterPro" id="IPR027479">
    <property type="entry name" value="S-Me-THD_N_sf"/>
</dbReference>
<dbReference type="Pfam" id="PF06032">
    <property type="entry name" value="S-Me-THD_N"/>
    <property type="match status" value="1"/>
</dbReference>
<evidence type="ECO:0000259" key="1">
    <source>
        <dbReference type="Pfam" id="PF01968"/>
    </source>
</evidence>
<dbReference type="InterPro" id="IPR045079">
    <property type="entry name" value="Oxoprolinase-like"/>
</dbReference>
<evidence type="ECO:0000313" key="5">
    <source>
        <dbReference type="EMBL" id="CCH42317.1"/>
    </source>
</evidence>
<protein>
    <submittedName>
        <fullName evidence="5">Uncharacterized protein</fullName>
    </submittedName>
</protein>
<sequence length="1480" mass="163544">MSEARLKIGIDVGGTNTDCVLLDPTRQSSPDRGIISYAKTSTTPDITSGIFQVIQLVLNKANINTDQVALVTIGTTHFLNAILERDSSRLDKVGIIRLSSNFTKSIPPFSDFPQDLKQVIYGYHGFVSGGLQIDGSLISKINKSEIIQQCHEIKKRGLTSIVIIGVYSPLDNKHNQEYKVREIIQSELPNINIVCSRDVGTLGFLERENASILNASILRFSEYVIKSFKSALTKLSLNCPLYLTQNDGTIIPADQVKRIPIVTFSSGPTNSILGAAYLSQIKSETSTLVADVGGTSCDIGILLPSGFPKQASAYLSIAGVRVNYAMPHVHTIGLGGGSIVTENNDDQITTSVGPESVGHSLTTHSLVFGGKTLTATDIAMLYKKIEKIEGGGEISKMSQKIPTDLTNRAFQQIQLNLSKAIDSIRTSPVDLPLILVGGGSIIIGDQIKGVSEIIRPLYHEYANAVGAAVAKMAIVIDTVISTDSGLTFQQIIESKKNEAIESLIVKRGAIRESVYVADITSLPIPYAINKIRVIIKVAGEIDLDLIQKQSIGEVEEDDEDDIESSFKFQRTEIKKSINQPPSPKEKFDVLGYKPNIHNGEWKISLIDLKWISNGCYVLGCAGGGSPQCEYLEVKNILEEGYEIKLYDHKTIQDSDIIAWGGIMGSPAVSYERLGGTDTVDALSEIIKFTGYHIDDIKALMCLEIGGANGLQPFIMASSKHFNKPLLDCDWMGRAYPTYYQTTLASHTEGKISPAAISDGVGNSLVLTSSNSDYLSDVILRAACGEMGSRVGYAGRPTEGFLVREFAVKNSYSLAWRIGKQIAYCQENNCIDQVADQIIEQIGGSSSGKKLFQGKITSVEQKLYKGHEYGQIIVSSFGLEEQDQDCTKYSIPFVKNEGVVKIPYKNEIMYAEHEFQGTKAILASVPDLISVIDSQSGQAIGVPEFKYGLRVTIIGIAGSNLWKDCEKSRELGGLEAFGLADSAEHKPLGVYTAPQSVFDEVLVMSSFEIFLPDTVLNEGQEFTTFITRLREAGSREIAFFDEVLTGYILLNKESNQQPINTTLDLNIRGENEQSVNLKSLELVSPIKSEPTRILYKFMLFLSYPKIKLDHPKLNLKVQTNLNNRRKSIELQSNQTLVDFQPAEHRNILAGIQPTIPNGQNKFLMNDAILSDSLIKHNKLEESNENHSPQNNNSIDESDNIQISKEFDIPTIRILNLRVRNIRIKKNSILSTIDVELSSKFKDLSSSISLNNINYRFQNTVKPKFNHQFPIEITKFDNFSFTFQLDSNDYLSYKTLIEINYSLDNHQIKTKWITNIDFGNTPHIPSVIKRSSTSSLPNTPSMTSLSSGLNIKFIGNKQVKIGQVFKLRAHIINNSKRNRNLVMVFNSQPEAFLPNLPKIKSLIQTNLNILKFYSQSKIKTTGILSLVNEVHFKVNSDQVFESEILLVGLEFGVFNLNGVKLIDLATGESMSCDKLLEVVVIE</sequence>
<dbReference type="Pfam" id="PF20906">
    <property type="entry name" value="S-Me-THD_C"/>
    <property type="match status" value="1"/>
</dbReference>
<keyword evidence="6" id="KW-1185">Reference proteome</keyword>
<proteinExistence type="predicted"/>
<dbReference type="Pfam" id="PF01968">
    <property type="entry name" value="Hydantoinase_A"/>
    <property type="match status" value="1"/>
</dbReference>
<dbReference type="Gene3D" id="2.40.390.10">
    <property type="entry name" value="CV3147-like"/>
    <property type="match status" value="1"/>
</dbReference>
<name>K0KJL5_WICCF</name>
<gene>
    <name evidence="5" type="ORF">BN7_1861</name>
</gene>
<dbReference type="Proteomes" id="UP000009328">
    <property type="component" value="Unassembled WGS sequence"/>
</dbReference>
<dbReference type="PANTHER" id="PTHR11365">
    <property type="entry name" value="5-OXOPROLINASE RELATED"/>
    <property type="match status" value="1"/>
</dbReference>
<feature type="domain" description="S-Me-THD-like C-terminal" evidence="4">
    <location>
        <begin position="774"/>
        <end position="980"/>
    </location>
</feature>
<feature type="domain" description="Hydantoinase/oxoprolinase N-terminal" evidence="2">
    <location>
        <begin position="7"/>
        <end position="187"/>
    </location>
</feature>
<dbReference type="PANTHER" id="PTHR11365:SF10">
    <property type="entry name" value="HYDANTOINASE_OXOPROLINASE"/>
    <property type="match status" value="1"/>
</dbReference>
<dbReference type="eggNOG" id="KOG1939">
    <property type="taxonomic scope" value="Eukaryota"/>
</dbReference>
<dbReference type="GO" id="GO:0016787">
    <property type="term" value="F:hydrolase activity"/>
    <property type="evidence" value="ECO:0007669"/>
    <property type="project" value="InterPro"/>
</dbReference>
<evidence type="ECO:0000259" key="4">
    <source>
        <dbReference type="Pfam" id="PF20906"/>
    </source>
</evidence>
<dbReference type="EMBL" id="CAIF01000040">
    <property type="protein sequence ID" value="CCH42317.1"/>
    <property type="molecule type" value="Genomic_DNA"/>
</dbReference>
<dbReference type="Pfam" id="PF05378">
    <property type="entry name" value="Hydant_A_N"/>
    <property type="match status" value="1"/>
</dbReference>
<reference evidence="5 6" key="1">
    <citation type="journal article" date="2012" name="Eukaryot. Cell">
        <title>Draft genome sequence of Wickerhamomyces ciferrii NRRL Y-1031 F-60-10.</title>
        <authorList>
            <person name="Schneider J."/>
            <person name="Andrea H."/>
            <person name="Blom J."/>
            <person name="Jaenicke S."/>
            <person name="Ruckert C."/>
            <person name="Schorsch C."/>
            <person name="Szczepanowski R."/>
            <person name="Farwick M."/>
            <person name="Goesmann A."/>
            <person name="Puhler A."/>
            <person name="Schaffer S."/>
            <person name="Tauch A."/>
            <person name="Kohler T."/>
            <person name="Brinkrolf K."/>
        </authorList>
    </citation>
    <scope>NUCLEOTIDE SEQUENCE [LARGE SCALE GENOMIC DNA]</scope>
    <source>
        <strain evidence="6">ATCC 14091 / BCRC 22168 / CBS 111 / JCM 3599 / NBRC 0793 / NRRL Y-1031 F-60-10</strain>
    </source>
</reference>
<accession>K0KJL5</accession>
<dbReference type="InterPro" id="IPR008040">
    <property type="entry name" value="Hydant_A_N"/>
</dbReference>
<feature type="domain" description="S-Me-THD N-terminal" evidence="3">
    <location>
        <begin position="607"/>
        <end position="767"/>
    </location>
</feature>
<evidence type="ECO:0000313" key="6">
    <source>
        <dbReference type="Proteomes" id="UP000009328"/>
    </source>
</evidence>
<dbReference type="InParanoid" id="K0KJL5"/>
<dbReference type="InterPro" id="IPR024071">
    <property type="entry name" value="S-Me-THD_C_sf"/>
</dbReference>
<dbReference type="SUPFAM" id="SSF53067">
    <property type="entry name" value="Actin-like ATPase domain"/>
    <property type="match status" value="2"/>
</dbReference>
<dbReference type="Gene3D" id="3.40.1610.10">
    <property type="entry name" value="CV3147-like domain"/>
    <property type="match status" value="1"/>
</dbReference>
<evidence type="ECO:0000259" key="3">
    <source>
        <dbReference type="Pfam" id="PF06032"/>
    </source>
</evidence>
<dbReference type="InterPro" id="IPR002821">
    <property type="entry name" value="Hydantoinase_A"/>
</dbReference>
<dbReference type="FunFam" id="3.40.1610.10:FF:000001">
    <property type="entry name" value="Hydantoinase, putative"/>
    <property type="match status" value="1"/>
</dbReference>
<dbReference type="InterPro" id="IPR043129">
    <property type="entry name" value="ATPase_NBD"/>
</dbReference>
<dbReference type="HOGENOM" id="CLU_249693_0_0_1"/>
<dbReference type="InterPro" id="IPR048350">
    <property type="entry name" value="S-Me-THD-like_C"/>
</dbReference>
<evidence type="ECO:0000259" key="2">
    <source>
        <dbReference type="Pfam" id="PF05378"/>
    </source>
</evidence>
<dbReference type="SUPFAM" id="SSF160991">
    <property type="entry name" value="CV3147-like"/>
    <property type="match status" value="1"/>
</dbReference>
<organism evidence="5 6">
    <name type="scientific">Wickerhamomyces ciferrii (strain ATCC 14091 / BCRC 22168 / CBS 111 / JCM 3599 / NBRC 0793 / NRRL Y-1031 F-60-10)</name>
    <name type="common">Yeast</name>
    <name type="synonym">Pichia ciferrii</name>
    <dbReference type="NCBI Taxonomy" id="1206466"/>
    <lineage>
        <taxon>Eukaryota</taxon>
        <taxon>Fungi</taxon>
        <taxon>Dikarya</taxon>
        <taxon>Ascomycota</taxon>
        <taxon>Saccharomycotina</taxon>
        <taxon>Saccharomycetes</taxon>
        <taxon>Phaffomycetales</taxon>
        <taxon>Wickerhamomycetaceae</taxon>
        <taxon>Wickerhamomyces</taxon>
    </lineage>
</organism>